<dbReference type="AlphaFoldDB" id="A0A9N9F573"/>
<keyword evidence="11" id="KW-1133">Transmembrane helix</keyword>
<feature type="compositionally biased region" description="Low complexity" evidence="10">
    <location>
        <begin position="489"/>
        <end position="501"/>
    </location>
</feature>
<keyword evidence="4" id="KW-0479">Metal-binding</keyword>
<dbReference type="GO" id="GO:0061630">
    <property type="term" value="F:ubiquitin protein ligase activity"/>
    <property type="evidence" value="ECO:0007669"/>
    <property type="project" value="UniProtKB-EC"/>
</dbReference>
<keyword evidence="11" id="KW-0812">Transmembrane</keyword>
<evidence type="ECO:0000256" key="10">
    <source>
        <dbReference type="SAM" id="MobiDB-lite"/>
    </source>
</evidence>
<dbReference type="InterPro" id="IPR002867">
    <property type="entry name" value="IBR_dom"/>
</dbReference>
<feature type="region of interest" description="Disordered" evidence="10">
    <location>
        <begin position="489"/>
        <end position="520"/>
    </location>
</feature>
<feature type="compositionally biased region" description="Polar residues" evidence="10">
    <location>
        <begin position="714"/>
        <end position="733"/>
    </location>
</feature>
<dbReference type="EC" id="2.3.2.31" evidence="2"/>
<keyword evidence="8" id="KW-0862">Zinc</keyword>
<evidence type="ECO:0000256" key="11">
    <source>
        <dbReference type="SAM" id="Phobius"/>
    </source>
</evidence>
<feature type="compositionally biased region" description="Polar residues" evidence="10">
    <location>
        <begin position="502"/>
        <end position="514"/>
    </location>
</feature>
<dbReference type="InterPro" id="IPR031127">
    <property type="entry name" value="E3_UB_ligase_RBR"/>
</dbReference>
<evidence type="ECO:0000256" key="3">
    <source>
        <dbReference type="ARBA" id="ARBA00022679"/>
    </source>
</evidence>
<keyword evidence="7" id="KW-0833">Ubl conjugation pathway</keyword>
<keyword evidence="5" id="KW-0677">Repeat</keyword>
<organism evidence="14 15">
    <name type="scientific">Ambispora gerdemannii</name>
    <dbReference type="NCBI Taxonomy" id="144530"/>
    <lineage>
        <taxon>Eukaryota</taxon>
        <taxon>Fungi</taxon>
        <taxon>Fungi incertae sedis</taxon>
        <taxon>Mucoromycota</taxon>
        <taxon>Glomeromycotina</taxon>
        <taxon>Glomeromycetes</taxon>
        <taxon>Archaeosporales</taxon>
        <taxon>Ambisporaceae</taxon>
        <taxon>Ambispora</taxon>
    </lineage>
</organism>
<evidence type="ECO:0000259" key="13">
    <source>
        <dbReference type="PROSITE" id="PS51873"/>
    </source>
</evidence>
<dbReference type="GO" id="GO:0016567">
    <property type="term" value="P:protein ubiquitination"/>
    <property type="evidence" value="ECO:0007669"/>
    <property type="project" value="InterPro"/>
</dbReference>
<dbReference type="InterPro" id="IPR001841">
    <property type="entry name" value="Znf_RING"/>
</dbReference>
<evidence type="ECO:0000256" key="9">
    <source>
        <dbReference type="PROSITE-ProRule" id="PRU00175"/>
    </source>
</evidence>
<dbReference type="PROSITE" id="PS51873">
    <property type="entry name" value="TRIAD"/>
    <property type="match status" value="1"/>
</dbReference>
<accession>A0A9N9F573</accession>
<reference evidence="14" key="1">
    <citation type="submission" date="2021-06" db="EMBL/GenBank/DDBJ databases">
        <authorList>
            <person name="Kallberg Y."/>
            <person name="Tangrot J."/>
            <person name="Rosling A."/>
        </authorList>
    </citation>
    <scope>NUCLEOTIDE SEQUENCE</scope>
    <source>
        <strain evidence="14">MT106</strain>
    </source>
</reference>
<dbReference type="PANTHER" id="PTHR11685">
    <property type="entry name" value="RBR FAMILY RING FINGER AND IBR DOMAIN-CONTAINING"/>
    <property type="match status" value="1"/>
</dbReference>
<evidence type="ECO:0000256" key="5">
    <source>
        <dbReference type="ARBA" id="ARBA00022737"/>
    </source>
</evidence>
<dbReference type="PROSITE" id="PS50089">
    <property type="entry name" value="ZF_RING_2"/>
    <property type="match status" value="1"/>
</dbReference>
<dbReference type="Gene3D" id="3.30.40.10">
    <property type="entry name" value="Zinc/RING finger domain, C3HC4 (zinc finger)"/>
    <property type="match status" value="1"/>
</dbReference>
<dbReference type="Pfam" id="PF01485">
    <property type="entry name" value="IBR"/>
    <property type="match status" value="1"/>
</dbReference>
<dbReference type="OrthoDB" id="1431934at2759"/>
<dbReference type="InterPro" id="IPR044066">
    <property type="entry name" value="TRIAD_supradom"/>
</dbReference>
<feature type="compositionally biased region" description="Low complexity" evidence="10">
    <location>
        <begin position="610"/>
        <end position="625"/>
    </location>
</feature>
<evidence type="ECO:0000313" key="14">
    <source>
        <dbReference type="EMBL" id="CAG8509763.1"/>
    </source>
</evidence>
<sequence length="950" mass="103721">MTIFPTQTNASYVIGAPYIEQENDLVIWDAKIYPTTNDDLVHLVKLNNASSNTCTCTTTTNAKNTCVDSKMRFRLISAQDSSVNSIEFTYSMVSFSTPFNDSSSLPPRAVYHENDWSANIIASEFGVANITPDSGFMWSNFYEGLFILFMFSWAYFILLARKIYFGTGNFPVTWTADECHRFLVGADFQSPKSNVSVLTIASVYDDATSAKMLPVNRKNDRFARVLKIISINSMPYKFVSFLQKNQQNSNNLSLIINTNKEKPLSTGDIFVTATYTNNSVTGQIYSEDGAFNRIWNYDQVKYYALIYGIFPDNSTYLFVSAGNDTTPPTFAVVKNWNLISINLDGISRGNSNTKHKKLLIAVTLLKKKRIVIVPQNENTLTLYKSFWFQVKPKFFDDISFVEGGPFLVSLLSISTHCRSPNGNSYSIFSASFQRNSVLASPPQSSSLTSSPRSSVLAFLLPQSLTSLFSRNPMLASSLQNSISLLPSQSQTSSLPTSASSPRNSTLASPPQNLISASSPRSSELVVSSQILTSASSPRSSALASPTPSPTYLFLRNPTVISPPQSQTSALSLQNFALALPSQISISASSPQSSDLVAASQNQTPSPALVSSPPQSQIPVSSPQNSALTSPPQILISASSPRSFDLAAAYSQSQTSVSYPKSSVLVSSPQQSQTSASPPRNTLASLPQNLYSVSSPRSSDLVVVSQNLPSRSLSSALVSLPPKSQTSSPQNSALASPPQNPISASSPQSSALVSSSSSQRTISALSPSPRKECIICAESFDMTQLIQISIDCQHENNICQECVARHIEHELQDKGNTEIRCPDENCRNVMTEDSVKKLSSETIFERYQQLSLVSTLSQIEDFYWCLNPNCNSGQIHYEGDAAPIMTCRFCSKKTCVMHTLPISDGSLNCPQCTTNITETFDNEQVIAQEATAPQRTNLLSSNNISWNFCGK</sequence>
<evidence type="ECO:0000256" key="6">
    <source>
        <dbReference type="ARBA" id="ARBA00022771"/>
    </source>
</evidence>
<dbReference type="GO" id="GO:0008270">
    <property type="term" value="F:zinc ion binding"/>
    <property type="evidence" value="ECO:0007669"/>
    <property type="project" value="UniProtKB-KW"/>
</dbReference>
<dbReference type="SUPFAM" id="SSF57850">
    <property type="entry name" value="RING/U-box"/>
    <property type="match status" value="2"/>
</dbReference>
<keyword evidence="6 9" id="KW-0863">Zinc-finger</keyword>
<dbReference type="Proteomes" id="UP000789831">
    <property type="component" value="Unassembled WGS sequence"/>
</dbReference>
<keyword evidence="3" id="KW-0808">Transferase</keyword>
<comment type="catalytic activity">
    <reaction evidence="1">
        <text>[E2 ubiquitin-conjugating enzyme]-S-ubiquitinyl-L-cysteine + [acceptor protein]-L-lysine = [E2 ubiquitin-conjugating enzyme]-L-cysteine + [acceptor protein]-N(6)-ubiquitinyl-L-lysine.</text>
        <dbReference type="EC" id="2.3.2.31"/>
    </reaction>
</comment>
<evidence type="ECO:0000256" key="7">
    <source>
        <dbReference type="ARBA" id="ARBA00022786"/>
    </source>
</evidence>
<evidence type="ECO:0000259" key="12">
    <source>
        <dbReference type="PROSITE" id="PS50089"/>
    </source>
</evidence>
<keyword evidence="15" id="KW-1185">Reference proteome</keyword>
<comment type="caution">
    <text evidence="14">The sequence shown here is derived from an EMBL/GenBank/DDBJ whole genome shotgun (WGS) entry which is preliminary data.</text>
</comment>
<evidence type="ECO:0000256" key="8">
    <source>
        <dbReference type="ARBA" id="ARBA00022833"/>
    </source>
</evidence>
<evidence type="ECO:0000313" key="15">
    <source>
        <dbReference type="Proteomes" id="UP000789831"/>
    </source>
</evidence>
<feature type="domain" description="RING-type" evidence="13">
    <location>
        <begin position="768"/>
        <end position="950"/>
    </location>
</feature>
<evidence type="ECO:0000256" key="2">
    <source>
        <dbReference type="ARBA" id="ARBA00012251"/>
    </source>
</evidence>
<name>A0A9N9F573_9GLOM</name>
<evidence type="ECO:0000256" key="1">
    <source>
        <dbReference type="ARBA" id="ARBA00001798"/>
    </source>
</evidence>
<feature type="region of interest" description="Disordered" evidence="10">
    <location>
        <begin position="714"/>
        <end position="754"/>
    </location>
</feature>
<feature type="transmembrane region" description="Helical" evidence="11">
    <location>
        <begin position="141"/>
        <end position="160"/>
    </location>
</feature>
<dbReference type="EMBL" id="CAJVPL010000561">
    <property type="protein sequence ID" value="CAG8509763.1"/>
    <property type="molecule type" value="Genomic_DNA"/>
</dbReference>
<dbReference type="CDD" id="cd20335">
    <property type="entry name" value="BRcat_RBR"/>
    <property type="match status" value="1"/>
</dbReference>
<evidence type="ECO:0000256" key="4">
    <source>
        <dbReference type="ARBA" id="ARBA00022723"/>
    </source>
</evidence>
<feature type="region of interest" description="Disordered" evidence="10">
    <location>
        <begin position="594"/>
        <end position="630"/>
    </location>
</feature>
<protein>
    <recommendedName>
        <fullName evidence="2">RBR-type E3 ubiquitin transferase</fullName>
        <ecNumber evidence="2">2.3.2.31</ecNumber>
    </recommendedName>
</protein>
<feature type="compositionally biased region" description="Low complexity" evidence="10">
    <location>
        <begin position="734"/>
        <end position="754"/>
    </location>
</feature>
<gene>
    <name evidence="14" type="ORF">AGERDE_LOCUS4680</name>
</gene>
<keyword evidence="11" id="KW-0472">Membrane</keyword>
<proteinExistence type="predicted"/>
<feature type="domain" description="RING-type" evidence="12">
    <location>
        <begin position="772"/>
        <end position="821"/>
    </location>
</feature>
<dbReference type="InterPro" id="IPR013083">
    <property type="entry name" value="Znf_RING/FYVE/PHD"/>
</dbReference>